<evidence type="ECO:0000256" key="9">
    <source>
        <dbReference type="ARBA" id="ARBA00022989"/>
    </source>
</evidence>
<dbReference type="Pfam" id="PF06481">
    <property type="entry name" value="COX_ARM"/>
    <property type="match status" value="1"/>
</dbReference>
<keyword evidence="7" id="KW-0732">Signal</keyword>
<dbReference type="PROSITE" id="PS50999">
    <property type="entry name" value="COX2_TM"/>
    <property type="match status" value="1"/>
</dbReference>
<keyword evidence="5 14" id="KW-0679">Respiratory chain</keyword>
<dbReference type="InterPro" id="IPR002429">
    <property type="entry name" value="CcO_II-like_C"/>
</dbReference>
<evidence type="ECO:0000256" key="16">
    <source>
        <dbReference type="SAM" id="Phobius"/>
    </source>
</evidence>
<dbReference type="OrthoDB" id="9783445at2"/>
<dbReference type="InterPro" id="IPR011759">
    <property type="entry name" value="Cyt_c_oxidase_su2_TM_dom"/>
</dbReference>
<evidence type="ECO:0000256" key="10">
    <source>
        <dbReference type="ARBA" id="ARBA00023002"/>
    </source>
</evidence>
<comment type="subcellular location">
    <subcellularLocation>
        <location evidence="1">Cell membrane</location>
        <topology evidence="1">Multi-pass membrane protein</topology>
    </subcellularLocation>
</comment>
<dbReference type="EMBL" id="QNSE01000002">
    <property type="protein sequence ID" value="RBP85056.1"/>
    <property type="molecule type" value="Genomic_DNA"/>
</dbReference>
<evidence type="ECO:0000256" key="13">
    <source>
        <dbReference type="ARBA" id="ARBA00023288"/>
    </source>
</evidence>
<dbReference type="Pfam" id="PF00116">
    <property type="entry name" value="COX2"/>
    <property type="match status" value="1"/>
</dbReference>
<evidence type="ECO:0000256" key="5">
    <source>
        <dbReference type="ARBA" id="ARBA00022660"/>
    </source>
</evidence>
<feature type="domain" description="Cytochrome oxidase subunit II copper A binding" evidence="17">
    <location>
        <begin position="122"/>
        <end position="235"/>
    </location>
</feature>
<organism evidence="19 20">
    <name type="scientific">Marinomonas rhizomae</name>
    <dbReference type="NCBI Taxonomy" id="491948"/>
    <lineage>
        <taxon>Bacteria</taxon>
        <taxon>Pseudomonadati</taxon>
        <taxon>Pseudomonadota</taxon>
        <taxon>Gammaproteobacteria</taxon>
        <taxon>Oceanospirillales</taxon>
        <taxon>Oceanospirillaceae</taxon>
        <taxon>Marinomonas</taxon>
    </lineage>
</organism>
<keyword evidence="3 14" id="KW-0813">Transport</keyword>
<dbReference type="GO" id="GO:0005507">
    <property type="term" value="F:copper ion binding"/>
    <property type="evidence" value="ECO:0007669"/>
    <property type="project" value="InterPro"/>
</dbReference>
<dbReference type="GO" id="GO:0009486">
    <property type="term" value="F:cytochrome bo3 ubiquinol oxidase activity"/>
    <property type="evidence" value="ECO:0007669"/>
    <property type="project" value="InterPro"/>
</dbReference>
<evidence type="ECO:0000256" key="12">
    <source>
        <dbReference type="ARBA" id="ARBA00023139"/>
    </source>
</evidence>
<dbReference type="CDD" id="cd04212">
    <property type="entry name" value="CuRO_UO_II"/>
    <property type="match status" value="1"/>
</dbReference>
<evidence type="ECO:0000256" key="8">
    <source>
        <dbReference type="ARBA" id="ARBA00022982"/>
    </source>
</evidence>
<keyword evidence="4 14" id="KW-1003">Cell membrane</keyword>
<feature type="domain" description="Cytochrome oxidase subunit II transmembrane region profile" evidence="18">
    <location>
        <begin position="20"/>
        <end position="116"/>
    </location>
</feature>
<reference evidence="19 20" key="1">
    <citation type="submission" date="2018-06" db="EMBL/GenBank/DDBJ databases">
        <title>Genomic Encyclopedia of Type Strains, Phase III (KMG-III): the genomes of soil and plant-associated and newly described type strains.</title>
        <authorList>
            <person name="Whitman W."/>
        </authorList>
    </citation>
    <scope>NUCLEOTIDE SEQUENCE [LARGE SCALE GENOMIC DNA]</scope>
    <source>
        <strain evidence="19 20">CECT 7377</strain>
    </source>
</reference>
<dbReference type="SUPFAM" id="SSF81464">
    <property type="entry name" value="Cytochrome c oxidase subunit II-like, transmembrane region"/>
    <property type="match status" value="1"/>
</dbReference>
<dbReference type="InterPro" id="IPR006333">
    <property type="entry name" value="Cyt_o_ubiquinol_oxidase_su2"/>
</dbReference>
<dbReference type="PROSITE" id="PS51257">
    <property type="entry name" value="PROKAR_LIPOPROTEIN"/>
    <property type="match status" value="1"/>
</dbReference>
<dbReference type="NCBIfam" id="TIGR01433">
    <property type="entry name" value="CyoA"/>
    <property type="match status" value="1"/>
</dbReference>
<comment type="caution">
    <text evidence="19">The sequence shown here is derived from an EMBL/GenBank/DDBJ whole genome shotgun (WGS) entry which is preliminary data.</text>
</comment>
<keyword evidence="9 16" id="KW-1133">Transmembrane helix</keyword>
<evidence type="ECO:0000256" key="6">
    <source>
        <dbReference type="ARBA" id="ARBA00022692"/>
    </source>
</evidence>
<protein>
    <recommendedName>
        <fullName evidence="14">Ubiquinol oxidase subunit 2</fullName>
    </recommendedName>
</protein>
<evidence type="ECO:0000259" key="18">
    <source>
        <dbReference type="PROSITE" id="PS50999"/>
    </source>
</evidence>
<evidence type="ECO:0000259" key="17">
    <source>
        <dbReference type="PROSITE" id="PS50857"/>
    </source>
</evidence>
<feature type="transmembrane region" description="Helical" evidence="16">
    <location>
        <begin position="42"/>
        <end position="66"/>
    </location>
</feature>
<keyword evidence="13" id="KW-0449">Lipoprotein</keyword>
<dbReference type="InterPro" id="IPR010514">
    <property type="entry name" value="COX_ARM"/>
</dbReference>
<dbReference type="RefSeq" id="WP_113915185.1">
    <property type="nucleotide sequence ID" value="NZ_QNSE01000002.1"/>
</dbReference>
<dbReference type="AlphaFoldDB" id="A0A366JDJ9"/>
<gene>
    <name evidence="19" type="ORF">DFP80_10253</name>
</gene>
<keyword evidence="20" id="KW-1185">Reference proteome</keyword>
<dbReference type="InterPro" id="IPR034227">
    <property type="entry name" value="CuRO_UO_II"/>
</dbReference>
<evidence type="ECO:0000256" key="2">
    <source>
        <dbReference type="ARBA" id="ARBA00007866"/>
    </source>
</evidence>
<dbReference type="Proteomes" id="UP000252792">
    <property type="component" value="Unassembled WGS sequence"/>
</dbReference>
<evidence type="ECO:0000313" key="20">
    <source>
        <dbReference type="Proteomes" id="UP000252792"/>
    </source>
</evidence>
<evidence type="ECO:0000256" key="11">
    <source>
        <dbReference type="ARBA" id="ARBA00023136"/>
    </source>
</evidence>
<accession>A0A366JDJ9</accession>
<proteinExistence type="inferred from homology"/>
<feature type="transmembrane region" description="Helical" evidence="16">
    <location>
        <begin position="86"/>
        <end position="106"/>
    </location>
</feature>
<keyword evidence="6 16" id="KW-0812">Transmembrane</keyword>
<dbReference type="PIRSF" id="PIRSF000292">
    <property type="entry name" value="Ubi_od_II"/>
    <property type="match status" value="1"/>
</dbReference>
<dbReference type="InterPro" id="IPR036257">
    <property type="entry name" value="Cyt_c_oxidase_su2_TM_sf"/>
</dbReference>
<dbReference type="PANTHER" id="PTHR22888">
    <property type="entry name" value="CYTOCHROME C OXIDASE, SUBUNIT II"/>
    <property type="match status" value="1"/>
</dbReference>
<keyword evidence="11 14" id="KW-0472">Membrane</keyword>
<dbReference type="GO" id="GO:0004129">
    <property type="term" value="F:cytochrome-c oxidase activity"/>
    <property type="evidence" value="ECO:0007669"/>
    <property type="project" value="UniProtKB-UniRule"/>
</dbReference>
<dbReference type="InterPro" id="IPR045187">
    <property type="entry name" value="CcO_II"/>
</dbReference>
<dbReference type="PROSITE" id="PS50857">
    <property type="entry name" value="COX2_CUA"/>
    <property type="match status" value="1"/>
</dbReference>
<dbReference type="GO" id="GO:0005886">
    <property type="term" value="C:plasma membrane"/>
    <property type="evidence" value="ECO:0007669"/>
    <property type="project" value="UniProtKB-SubCell"/>
</dbReference>
<dbReference type="InterPro" id="IPR008972">
    <property type="entry name" value="Cupredoxin"/>
</dbReference>
<keyword evidence="10 14" id="KW-0560">Oxidoreductase</keyword>
<dbReference type="GO" id="GO:0016682">
    <property type="term" value="F:oxidoreductase activity, acting on diphenols and related substances as donors, oxygen as acceptor"/>
    <property type="evidence" value="ECO:0007669"/>
    <property type="project" value="InterPro"/>
</dbReference>
<dbReference type="PANTHER" id="PTHR22888:SF18">
    <property type="entry name" value="CYTOCHROME BO(3) UBIQUINOL OXIDASE SUBUNIT 2"/>
    <property type="match status" value="1"/>
</dbReference>
<sequence length="348" mass="38893">MILLLTRILSKVALALMVGLLAGCQGGVLDPKGQVGIEEKQLIIVATLLMLLVVIPVIFMTLYFAWKYREGRDEIYEPKWSHSTKIETIVWVIPIVIVIILGVITWKSTHALDPYKPLKSDKDHINVQVVSMNWKWLFIYPDLGIASVNELRFPANVPVAFQISSEGTMNSFFIPQLGSQIYSMAGMVTKLHLIANEPGTFKGISSNYSGPGFSNMKFNAIATPTEADFDAWVEGVKAGSHDVINNGVLNQVSYDKLAEYDADPHHKHEATPVQYYNSIEPGIFTDNVMKFMKDHGQVELLKGTSFEPKMIHDGSDHGEMNHGEMNHGEMNHEASEHSSHEMHMEADK</sequence>
<dbReference type="Gene3D" id="2.60.40.420">
    <property type="entry name" value="Cupredoxins - blue copper proteins"/>
    <property type="match status" value="1"/>
</dbReference>
<evidence type="ECO:0000256" key="4">
    <source>
        <dbReference type="ARBA" id="ARBA00022475"/>
    </source>
</evidence>
<dbReference type="SUPFAM" id="SSF49503">
    <property type="entry name" value="Cupredoxins"/>
    <property type="match status" value="1"/>
</dbReference>
<evidence type="ECO:0000256" key="15">
    <source>
        <dbReference type="SAM" id="MobiDB-lite"/>
    </source>
</evidence>
<keyword evidence="12" id="KW-0564">Palmitate</keyword>
<evidence type="ECO:0000256" key="1">
    <source>
        <dbReference type="ARBA" id="ARBA00004651"/>
    </source>
</evidence>
<evidence type="ECO:0000256" key="14">
    <source>
        <dbReference type="PIRNR" id="PIRNR000292"/>
    </source>
</evidence>
<dbReference type="GO" id="GO:0042773">
    <property type="term" value="P:ATP synthesis coupled electron transport"/>
    <property type="evidence" value="ECO:0007669"/>
    <property type="project" value="TreeGrafter"/>
</dbReference>
<comment type="similarity">
    <text evidence="2 14">Belongs to the cytochrome c oxidase subunit 2 family.</text>
</comment>
<feature type="region of interest" description="Disordered" evidence="15">
    <location>
        <begin position="313"/>
        <end position="348"/>
    </location>
</feature>
<evidence type="ECO:0000313" key="19">
    <source>
        <dbReference type="EMBL" id="RBP85056.1"/>
    </source>
</evidence>
<name>A0A366JDJ9_9GAMM</name>
<dbReference type="Gene3D" id="1.10.287.90">
    <property type="match status" value="1"/>
</dbReference>
<evidence type="ECO:0000256" key="3">
    <source>
        <dbReference type="ARBA" id="ARBA00022448"/>
    </source>
</evidence>
<evidence type="ECO:0000256" key="7">
    <source>
        <dbReference type="ARBA" id="ARBA00022729"/>
    </source>
</evidence>
<keyword evidence="8 14" id="KW-0249">Electron transport</keyword>